<dbReference type="AlphaFoldDB" id="A0A1L3MTN0"/>
<name>A0A1L3MTN0_9BACI</name>
<reference evidence="1 2" key="1">
    <citation type="journal article" date="2016" name="Sci. Rep.">
        <title>Complete genome sequence and transcriptomic analysis of a novel marine strain Bacillus weihaiensis reveals the mechanism of brown algae degradation.</title>
        <authorList>
            <person name="Zhu Y."/>
            <person name="Chen P."/>
            <person name="Bao Y."/>
            <person name="Men Y."/>
            <person name="Zeng Y."/>
            <person name="Yang J."/>
            <person name="Sun J."/>
            <person name="Sun Y."/>
        </authorList>
    </citation>
    <scope>NUCLEOTIDE SEQUENCE [LARGE SCALE GENOMIC DNA]</scope>
    <source>
        <strain evidence="1 2">Alg07</strain>
    </source>
</reference>
<proteinExistence type="predicted"/>
<dbReference type="EMBL" id="CP016020">
    <property type="protein sequence ID" value="APH05689.1"/>
    <property type="molecule type" value="Genomic_DNA"/>
</dbReference>
<organism evidence="1 2">
    <name type="scientific">Bacillus weihaiensis</name>
    <dbReference type="NCBI Taxonomy" id="1547283"/>
    <lineage>
        <taxon>Bacteria</taxon>
        <taxon>Bacillati</taxon>
        <taxon>Bacillota</taxon>
        <taxon>Bacilli</taxon>
        <taxon>Bacillales</taxon>
        <taxon>Bacillaceae</taxon>
        <taxon>Bacillus</taxon>
    </lineage>
</organism>
<accession>A0A1L3MTN0</accession>
<protein>
    <submittedName>
        <fullName evidence="1">Uncharacterized protein</fullName>
    </submittedName>
</protein>
<evidence type="ECO:0000313" key="1">
    <source>
        <dbReference type="EMBL" id="APH05689.1"/>
    </source>
</evidence>
<gene>
    <name evidence="1" type="ORF">A9C19_13545</name>
</gene>
<keyword evidence="2" id="KW-1185">Reference proteome</keyword>
<sequence>MLLFVKSAALILLTTYGIYMKDDSIQATKFKERKSKKRLGQNKEPGTIRYNLLCALDKSVRTYSRYDKVPGTSVPVSFLFKESIKSLFKPIPL</sequence>
<evidence type="ECO:0000313" key="2">
    <source>
        <dbReference type="Proteomes" id="UP000181936"/>
    </source>
</evidence>
<dbReference type="KEGG" id="bwh:A9C19_13545"/>
<dbReference type="Proteomes" id="UP000181936">
    <property type="component" value="Chromosome"/>
</dbReference>